<feature type="signal peptide" evidence="1">
    <location>
        <begin position="1"/>
        <end position="15"/>
    </location>
</feature>
<evidence type="ECO:0000313" key="2">
    <source>
        <dbReference type="EMBL" id="PMN94188.1"/>
    </source>
</evidence>
<dbReference type="AlphaFoldDB" id="A0A2N7LFE4"/>
<dbReference type="STRING" id="1190603.A1OO_09940"/>
<sequence>MKALLVPFLSFGLLAGCSSSVSVNPIDWFSDDSPPKFTVDIRAESNINPNVDNLPSPVEIRVYQLADSEAFNQADFIQLYNDDQGALKAGLLSKRYLPSVMPGETRTEIIPANAETKFVGIIVAFANYREANNKAIFTSFGHRSQTITLQLDGINLTMTGTED</sequence>
<name>A0A2N7LFE4_9GAMM</name>
<dbReference type="NCBIfam" id="TIGR03352">
    <property type="entry name" value="VI_chp_3"/>
    <property type="match status" value="1"/>
</dbReference>
<dbReference type="Gene3D" id="2.60.40.4150">
    <property type="entry name" value="Type VI secretion system, lipoprotein SciN"/>
    <property type="match status" value="1"/>
</dbReference>
<comment type="caution">
    <text evidence="2">The sequence shown here is derived from an EMBL/GenBank/DDBJ whole genome shotgun (WGS) entry which is preliminary data.</text>
</comment>
<dbReference type="InterPro" id="IPR017734">
    <property type="entry name" value="T6SS_SciN"/>
</dbReference>
<dbReference type="PANTHER" id="PTHR37625:SF4">
    <property type="entry name" value="OUTER MEMBRANE LIPOPROTEIN"/>
    <property type="match status" value="1"/>
</dbReference>
<feature type="chain" id="PRO_5014724355" evidence="1">
    <location>
        <begin position="16"/>
        <end position="163"/>
    </location>
</feature>
<dbReference type="EMBL" id="MDAL01000008">
    <property type="protein sequence ID" value="PMN94188.1"/>
    <property type="molecule type" value="Genomic_DNA"/>
</dbReference>
<protein>
    <submittedName>
        <fullName evidence="2">Type VI secretion system-associated lipoprotein</fullName>
    </submittedName>
</protein>
<gene>
    <name evidence="2" type="ORF">BCT23_10045</name>
</gene>
<reference evidence="3" key="1">
    <citation type="submission" date="2016-07" db="EMBL/GenBank/DDBJ databases">
        <title>Nontailed viruses are major unrecognized killers of bacteria in the ocean.</title>
        <authorList>
            <person name="Kauffman K."/>
            <person name="Hussain F."/>
            <person name="Yang J."/>
            <person name="Arevalo P."/>
            <person name="Brown J."/>
            <person name="Cutler M."/>
            <person name="Kelly L."/>
            <person name="Polz M.F."/>
        </authorList>
    </citation>
    <scope>NUCLEOTIDE SEQUENCE [LARGE SCALE GENOMIC DNA]</scope>
    <source>
        <strain evidence="3">10N.261.45.A10</strain>
    </source>
</reference>
<dbReference type="Pfam" id="PF12790">
    <property type="entry name" value="T6SS-SciN"/>
    <property type="match status" value="1"/>
</dbReference>
<organism evidence="2 3">
    <name type="scientific">Enterovibrio norvegicus</name>
    <dbReference type="NCBI Taxonomy" id="188144"/>
    <lineage>
        <taxon>Bacteria</taxon>
        <taxon>Pseudomonadati</taxon>
        <taxon>Pseudomonadota</taxon>
        <taxon>Gammaproteobacteria</taxon>
        <taxon>Vibrionales</taxon>
        <taxon>Vibrionaceae</taxon>
        <taxon>Enterovibrio</taxon>
    </lineage>
</organism>
<keyword evidence="1" id="KW-0732">Signal</keyword>
<dbReference type="InterPro" id="IPR038706">
    <property type="entry name" value="Type_VI_SciN-like_sf"/>
</dbReference>
<dbReference type="RefSeq" id="WP_102318685.1">
    <property type="nucleotide sequence ID" value="NZ_MCYQ01000033.1"/>
</dbReference>
<keyword evidence="2" id="KW-0449">Lipoprotein</keyword>
<evidence type="ECO:0000256" key="1">
    <source>
        <dbReference type="SAM" id="SignalP"/>
    </source>
</evidence>
<accession>A0A2N7LFE4</accession>
<proteinExistence type="predicted"/>
<dbReference type="Proteomes" id="UP000235387">
    <property type="component" value="Unassembled WGS sequence"/>
</dbReference>
<evidence type="ECO:0000313" key="3">
    <source>
        <dbReference type="Proteomes" id="UP000235387"/>
    </source>
</evidence>
<dbReference type="PROSITE" id="PS51257">
    <property type="entry name" value="PROKAR_LIPOPROTEIN"/>
    <property type="match status" value="1"/>
</dbReference>
<dbReference type="PANTHER" id="PTHR37625">
    <property type="entry name" value="OUTER MEMBRANE LIPOPROTEIN-RELATED"/>
    <property type="match status" value="1"/>
</dbReference>